<keyword evidence="1" id="KW-0560">Oxidoreductase</keyword>
<dbReference type="PRINTS" id="PR00081">
    <property type="entry name" value="GDHRDH"/>
</dbReference>
<dbReference type="HOGENOM" id="CLU_010194_44_6_1"/>
<reference evidence="3" key="1">
    <citation type="journal article" date="2014" name="Proc. Natl. Acad. Sci. U.S.A.">
        <title>Extensive sampling of basidiomycete genomes demonstrates inadequacy of the white-rot/brown-rot paradigm for wood decay fungi.</title>
        <authorList>
            <person name="Riley R."/>
            <person name="Salamov A.A."/>
            <person name="Brown D.W."/>
            <person name="Nagy L.G."/>
            <person name="Floudas D."/>
            <person name="Held B.W."/>
            <person name="Levasseur A."/>
            <person name="Lombard V."/>
            <person name="Morin E."/>
            <person name="Otillar R."/>
            <person name="Lindquist E.A."/>
            <person name="Sun H."/>
            <person name="LaButti K.M."/>
            <person name="Schmutz J."/>
            <person name="Jabbour D."/>
            <person name="Luo H."/>
            <person name="Baker S.E."/>
            <person name="Pisabarro A.G."/>
            <person name="Walton J.D."/>
            <person name="Blanchette R.A."/>
            <person name="Henrissat B."/>
            <person name="Martin F."/>
            <person name="Cullen D."/>
            <person name="Hibbett D.S."/>
            <person name="Grigoriev I.V."/>
        </authorList>
    </citation>
    <scope>NUCLEOTIDE SEQUENCE [LARGE SCALE GENOMIC DNA]</scope>
    <source>
        <strain evidence="3">FD-172 SS1</strain>
    </source>
</reference>
<dbReference type="Gene3D" id="3.40.50.720">
    <property type="entry name" value="NAD(P)-binding Rossmann-like Domain"/>
    <property type="match status" value="1"/>
</dbReference>
<evidence type="ECO:0000313" key="3">
    <source>
        <dbReference type="Proteomes" id="UP000027195"/>
    </source>
</evidence>
<dbReference type="SUPFAM" id="SSF51735">
    <property type="entry name" value="NAD(P)-binding Rossmann-fold domains"/>
    <property type="match status" value="1"/>
</dbReference>
<dbReference type="PANTHER" id="PTHR43157">
    <property type="entry name" value="PHOSPHATIDYLINOSITOL-GLYCAN BIOSYNTHESIS CLASS F PROTEIN-RELATED"/>
    <property type="match status" value="1"/>
</dbReference>
<dbReference type="PANTHER" id="PTHR43157:SF31">
    <property type="entry name" value="PHOSPHATIDYLINOSITOL-GLYCAN BIOSYNTHESIS CLASS F PROTEIN"/>
    <property type="match status" value="1"/>
</dbReference>
<dbReference type="EMBL" id="KL198106">
    <property type="protein sequence ID" value="KDQ07494.1"/>
    <property type="molecule type" value="Genomic_DNA"/>
</dbReference>
<dbReference type="Proteomes" id="UP000027195">
    <property type="component" value="Unassembled WGS sequence"/>
</dbReference>
<evidence type="ECO:0008006" key="4">
    <source>
        <dbReference type="Google" id="ProtNLM"/>
    </source>
</evidence>
<evidence type="ECO:0000313" key="2">
    <source>
        <dbReference type="EMBL" id="KDQ07494.1"/>
    </source>
</evidence>
<dbReference type="GO" id="GO:0016491">
    <property type="term" value="F:oxidoreductase activity"/>
    <property type="evidence" value="ECO:0007669"/>
    <property type="project" value="UniProtKB-KW"/>
</dbReference>
<name>A0A067LWD6_BOTB1</name>
<keyword evidence="3" id="KW-1185">Reference proteome</keyword>
<accession>A0A067LWD6</accession>
<sequence>MGATASRHQYEEHFPSLNQLSNLRGKVALVTEGDTGIGYEICKMLLLNNVKVYIASNSKERAEASIAQLMVETRNVSVHFLPLDLASLVSIRGAVDIIRKRETELHLLFNNAGEALPQAKAVTADGYDLVFGTNCLGHYFLTMLLLPLLLQKPGGTRVINISSEMHRWAPEVVPIGHTGDASAIVWNKFKCVAGREQICETMRCAYSKLGLLMLTTELSKRFGGDGLISVATAPGILGTESYPHESRRSVSTTIHPANSTAMAAITSLYAATVQATYGLNGAYFLPGAKLGVPRNDAIDIQNCDELWNWVFEQVKGYYY</sequence>
<dbReference type="STRING" id="930990.A0A067LWD6"/>
<protein>
    <recommendedName>
        <fullName evidence="4">NAD(P)-binding protein</fullName>
    </recommendedName>
</protein>
<dbReference type="InterPro" id="IPR002347">
    <property type="entry name" value="SDR_fam"/>
</dbReference>
<dbReference type="AlphaFoldDB" id="A0A067LWD6"/>
<dbReference type="InParanoid" id="A0A067LWD6"/>
<dbReference type="Pfam" id="PF00106">
    <property type="entry name" value="adh_short"/>
    <property type="match status" value="1"/>
</dbReference>
<organism evidence="2 3">
    <name type="scientific">Botryobasidium botryosum (strain FD-172 SS1)</name>
    <dbReference type="NCBI Taxonomy" id="930990"/>
    <lineage>
        <taxon>Eukaryota</taxon>
        <taxon>Fungi</taxon>
        <taxon>Dikarya</taxon>
        <taxon>Basidiomycota</taxon>
        <taxon>Agaricomycotina</taxon>
        <taxon>Agaricomycetes</taxon>
        <taxon>Cantharellales</taxon>
        <taxon>Botryobasidiaceae</taxon>
        <taxon>Botryobasidium</taxon>
    </lineage>
</organism>
<dbReference type="OrthoDB" id="191139at2759"/>
<gene>
    <name evidence="2" type="ORF">BOTBODRAFT_192413</name>
</gene>
<proteinExistence type="predicted"/>
<evidence type="ECO:0000256" key="1">
    <source>
        <dbReference type="ARBA" id="ARBA00023002"/>
    </source>
</evidence>
<dbReference type="InterPro" id="IPR036291">
    <property type="entry name" value="NAD(P)-bd_dom_sf"/>
</dbReference>